<dbReference type="HOGENOM" id="CLU_057862_1_0_11"/>
<dbReference type="InterPro" id="IPR041413">
    <property type="entry name" value="MLTR_LBD"/>
</dbReference>
<dbReference type="KEGG" id="ksk:KSE_57900"/>
<dbReference type="Pfam" id="PF13560">
    <property type="entry name" value="HTH_31"/>
    <property type="match status" value="1"/>
</dbReference>
<evidence type="ECO:0000256" key="1">
    <source>
        <dbReference type="SAM" id="MobiDB-lite"/>
    </source>
</evidence>
<dbReference type="PANTHER" id="PTHR35010:SF2">
    <property type="entry name" value="BLL4672 PROTEIN"/>
    <property type="match status" value="1"/>
</dbReference>
<dbReference type="PATRIC" id="fig|452652.3.peg.5800"/>
<name>E4N3T1_KITSK</name>
<dbReference type="SMART" id="SM00530">
    <property type="entry name" value="HTH_XRE"/>
    <property type="match status" value="1"/>
</dbReference>
<dbReference type="Proteomes" id="UP000007076">
    <property type="component" value="Chromosome"/>
</dbReference>
<evidence type="ECO:0000259" key="2">
    <source>
        <dbReference type="PROSITE" id="PS50943"/>
    </source>
</evidence>
<gene>
    <name evidence="3" type="ordered locus">KSE_57900</name>
</gene>
<sequence>MTECPPTTPHAPALPAPPDPPDPPAPPPERARTRAQPPRQAELAAFLRAKRARLRPEEVGLPDGPRRRTPGLRRQEVAQLAAVSVEWYVRLEQGRVGTPGGAVLDALAEALRLTPDEHRHLHRIARGETPVRPPTAAPLPRVRDSLRQLLDGIPLFPAYLTDHRLDVLAHNAAARALFGPEFGTGATDNTARMLFLDPATRTTQLDWSRVARETVGHLRTAAARHPADPRLGALLAELRLRSSDFALWWDDHTVLERSSGTKRVAHPEAGPLRLHYDILTTGDHHLFTLTPADPATDRALRRLVTAHTTDTAPGATVRPITAA</sequence>
<feature type="domain" description="HTH cro/C1-type" evidence="2">
    <location>
        <begin position="71"/>
        <end position="118"/>
    </location>
</feature>
<accession>E4N3T1</accession>
<dbReference type="GO" id="GO:0003677">
    <property type="term" value="F:DNA binding"/>
    <property type="evidence" value="ECO:0007669"/>
    <property type="project" value="UniProtKB-KW"/>
</dbReference>
<organism evidence="3 4">
    <name type="scientific">Kitasatospora setae (strain ATCC 33774 / DSM 43861 / JCM 3304 / KCC A-0304 / NBRC 14216 / KM-6054)</name>
    <name type="common">Streptomyces setae</name>
    <dbReference type="NCBI Taxonomy" id="452652"/>
    <lineage>
        <taxon>Bacteria</taxon>
        <taxon>Bacillati</taxon>
        <taxon>Actinomycetota</taxon>
        <taxon>Actinomycetes</taxon>
        <taxon>Kitasatosporales</taxon>
        <taxon>Streptomycetaceae</taxon>
        <taxon>Kitasatospora</taxon>
    </lineage>
</organism>
<dbReference type="Gene3D" id="3.30.450.180">
    <property type="match status" value="1"/>
</dbReference>
<dbReference type="PROSITE" id="PS50943">
    <property type="entry name" value="HTH_CROC1"/>
    <property type="match status" value="1"/>
</dbReference>
<dbReference type="Gene3D" id="1.10.260.40">
    <property type="entry name" value="lambda repressor-like DNA-binding domains"/>
    <property type="match status" value="1"/>
</dbReference>
<dbReference type="Pfam" id="PF17765">
    <property type="entry name" value="MLTR_LBD"/>
    <property type="match status" value="1"/>
</dbReference>
<reference evidence="3 4" key="1">
    <citation type="journal article" date="2010" name="DNA Res.">
        <title>Genome sequence of Kitasatospora setae NBRC 14216T: an evolutionary snapshot of the family Streptomycetaceae.</title>
        <authorList>
            <person name="Ichikawa N."/>
            <person name="Oguchi A."/>
            <person name="Ikeda H."/>
            <person name="Ishikawa J."/>
            <person name="Kitani S."/>
            <person name="Watanabe Y."/>
            <person name="Nakamura S."/>
            <person name="Katano Y."/>
            <person name="Kishi E."/>
            <person name="Sasagawa M."/>
            <person name="Ankai A."/>
            <person name="Fukui S."/>
            <person name="Hashimoto Y."/>
            <person name="Kamata S."/>
            <person name="Otoguro M."/>
            <person name="Tanikawa S."/>
            <person name="Nihira T."/>
            <person name="Horinouchi S."/>
            <person name="Ohnishi Y."/>
            <person name="Hayakawa M."/>
            <person name="Kuzuyama T."/>
            <person name="Arisawa A."/>
            <person name="Nomoto F."/>
            <person name="Miura H."/>
            <person name="Takahashi Y."/>
            <person name="Fujita N."/>
        </authorList>
    </citation>
    <scope>NUCLEOTIDE SEQUENCE [LARGE SCALE GENOMIC DNA]</scope>
    <source>
        <strain evidence="4">ATCC 33774 / DSM 43861 / JCM 3304 / KCC A-0304 / NBRC 14216 / KM-6054</strain>
    </source>
</reference>
<dbReference type="RefSeq" id="WP_014138859.1">
    <property type="nucleotide sequence ID" value="NC_016109.1"/>
</dbReference>
<protein>
    <submittedName>
        <fullName evidence="3">Putative DNA-binding protein</fullName>
    </submittedName>
</protein>
<dbReference type="AlphaFoldDB" id="E4N3T1"/>
<feature type="compositionally biased region" description="Pro residues" evidence="1">
    <location>
        <begin position="1"/>
        <end position="28"/>
    </location>
</feature>
<dbReference type="InterPro" id="IPR001387">
    <property type="entry name" value="Cro/C1-type_HTH"/>
</dbReference>
<dbReference type="CDD" id="cd00093">
    <property type="entry name" value="HTH_XRE"/>
    <property type="match status" value="1"/>
</dbReference>
<keyword evidence="4" id="KW-1185">Reference proteome</keyword>
<evidence type="ECO:0000313" key="4">
    <source>
        <dbReference type="Proteomes" id="UP000007076"/>
    </source>
</evidence>
<dbReference type="EMBL" id="AP010968">
    <property type="protein sequence ID" value="BAJ31562.1"/>
    <property type="molecule type" value="Genomic_DNA"/>
</dbReference>
<dbReference type="InterPro" id="IPR010982">
    <property type="entry name" value="Lambda_DNA-bd_dom_sf"/>
</dbReference>
<feature type="region of interest" description="Disordered" evidence="1">
    <location>
        <begin position="1"/>
        <end position="40"/>
    </location>
</feature>
<evidence type="ECO:0000313" key="3">
    <source>
        <dbReference type="EMBL" id="BAJ31562.1"/>
    </source>
</evidence>
<dbReference type="SUPFAM" id="SSF47413">
    <property type="entry name" value="lambda repressor-like DNA-binding domains"/>
    <property type="match status" value="1"/>
</dbReference>
<keyword evidence="3" id="KW-0238">DNA-binding</keyword>
<dbReference type="PANTHER" id="PTHR35010">
    <property type="entry name" value="BLL4672 PROTEIN-RELATED"/>
    <property type="match status" value="1"/>
</dbReference>
<dbReference type="eggNOG" id="COG1396">
    <property type="taxonomic scope" value="Bacteria"/>
</dbReference>
<proteinExistence type="predicted"/>